<proteinExistence type="predicted"/>
<comment type="caution">
    <text evidence="2">The sequence shown here is derived from an EMBL/GenBank/DDBJ whole genome shotgun (WGS) entry which is preliminary data.</text>
</comment>
<reference evidence="2 3" key="1">
    <citation type="submission" date="2013-09" db="EMBL/GenBank/DDBJ databases">
        <title>High correlation between genotypes and phenotypes of environmental bacteria Comamonas testosteroni strains.</title>
        <authorList>
            <person name="Liu L."/>
            <person name="Zhu W."/>
            <person name="Xia X."/>
            <person name="Xu B."/>
            <person name="Luo M."/>
            <person name="Wang G."/>
        </authorList>
    </citation>
    <scope>NUCLEOTIDE SEQUENCE [LARGE SCALE GENOMIC DNA]</scope>
    <source>
        <strain evidence="2 3">JL14</strain>
    </source>
</reference>
<organism evidence="2 3">
    <name type="scientific">Comamonas thiooxydans</name>
    <dbReference type="NCBI Taxonomy" id="363952"/>
    <lineage>
        <taxon>Bacteria</taxon>
        <taxon>Pseudomonadati</taxon>
        <taxon>Pseudomonadota</taxon>
        <taxon>Betaproteobacteria</taxon>
        <taxon>Burkholderiales</taxon>
        <taxon>Comamonadaceae</taxon>
        <taxon>Comamonas</taxon>
    </lineage>
</organism>
<gene>
    <name evidence="2" type="ORF">P245_25740</name>
</gene>
<dbReference type="EMBL" id="AWTN01000148">
    <property type="protein sequence ID" value="KGG83031.1"/>
    <property type="molecule type" value="Genomic_DNA"/>
</dbReference>
<name>A0A0E3B766_9BURK</name>
<evidence type="ECO:0000313" key="2">
    <source>
        <dbReference type="EMBL" id="KGG83031.1"/>
    </source>
</evidence>
<feature type="region of interest" description="Disordered" evidence="1">
    <location>
        <begin position="1"/>
        <end position="83"/>
    </location>
</feature>
<evidence type="ECO:0000313" key="3">
    <source>
        <dbReference type="Proteomes" id="UP000029567"/>
    </source>
</evidence>
<feature type="compositionally biased region" description="Polar residues" evidence="1">
    <location>
        <begin position="45"/>
        <end position="67"/>
    </location>
</feature>
<protein>
    <submittedName>
        <fullName evidence="2">Uncharacterized protein</fullName>
    </submittedName>
</protein>
<evidence type="ECO:0000256" key="1">
    <source>
        <dbReference type="SAM" id="MobiDB-lite"/>
    </source>
</evidence>
<dbReference type="Proteomes" id="UP000029567">
    <property type="component" value="Unassembled WGS sequence"/>
</dbReference>
<dbReference type="AlphaFoldDB" id="A0A0E3B766"/>
<sequence length="83" mass="8706">MFQEYPKALYKGDSYRAVEDADQEAEARAQGWHDFGKAPEAPQTGGASQSGDQAATGQEQTAVTTTGRGKKAKADQAATGQEG</sequence>
<dbReference type="RefSeq" id="WP_034383552.1">
    <property type="nucleotide sequence ID" value="NZ_AWTN01000148.1"/>
</dbReference>
<accession>A0A0E3B766</accession>